<dbReference type="PANTHER" id="PTHR36111:SF2">
    <property type="entry name" value="INNER MEMBRANE PROTEIN"/>
    <property type="match status" value="1"/>
</dbReference>
<feature type="transmembrane region" description="Helical" evidence="1">
    <location>
        <begin position="33"/>
        <end position="51"/>
    </location>
</feature>
<evidence type="ECO:0000313" key="3">
    <source>
        <dbReference type="Proteomes" id="UP001477672"/>
    </source>
</evidence>
<dbReference type="EMBL" id="JBBMFA010000066">
    <property type="protein sequence ID" value="MEQ2519748.1"/>
    <property type="molecule type" value="Genomic_DNA"/>
</dbReference>
<dbReference type="InterPro" id="IPR007563">
    <property type="entry name" value="DUF554"/>
</dbReference>
<organism evidence="2 3">
    <name type="scientific">Ruthenibacterium intestinale</name>
    <dbReference type="NCBI Taxonomy" id="3133163"/>
    <lineage>
        <taxon>Bacteria</taxon>
        <taxon>Bacillati</taxon>
        <taxon>Bacillota</taxon>
        <taxon>Clostridia</taxon>
        <taxon>Eubacteriales</taxon>
        <taxon>Oscillospiraceae</taxon>
        <taxon>Ruthenibacterium</taxon>
    </lineage>
</organism>
<keyword evidence="1" id="KW-1133">Transmembrane helix</keyword>
<reference evidence="2 3" key="1">
    <citation type="submission" date="2024-03" db="EMBL/GenBank/DDBJ databases">
        <title>Human intestinal bacterial collection.</title>
        <authorList>
            <person name="Pauvert C."/>
            <person name="Hitch T.C.A."/>
            <person name="Clavel T."/>
        </authorList>
    </citation>
    <scope>NUCLEOTIDE SEQUENCE [LARGE SCALE GENOMIC DNA]</scope>
    <source>
        <strain evidence="2 3">CLA-JM-H11</strain>
    </source>
</reference>
<dbReference type="Proteomes" id="UP001477672">
    <property type="component" value="Unassembled WGS sequence"/>
</dbReference>
<accession>A0ABV1GE25</accession>
<sequence>MPYGLILSCLGVAVGGALGSALRRWIGADVREKLPMICGMTAICSGILSVIRADQMPVVTLAVVLGVALHLERRVRAGFGLVLRRLALPDSFDMEEYITLVAVFCCSGFGLYGVMLESFAGEHGQMLSKAMLDFIMALIFGGSMGVSVSIIALPQALIFTAFFFLAKLLMPVMSDAMLLNFIACGGLLTIAAGMRMAKIRAYPLIDLLPALVLVLPFTGIWQAMAG</sequence>
<feature type="transmembrane region" description="Helical" evidence="1">
    <location>
        <begin position="132"/>
        <end position="165"/>
    </location>
</feature>
<gene>
    <name evidence="2" type="ORF">WMO24_04780</name>
</gene>
<keyword evidence="3" id="KW-1185">Reference proteome</keyword>
<name>A0ABV1GE25_9FIRM</name>
<feature type="transmembrane region" description="Helical" evidence="1">
    <location>
        <begin position="204"/>
        <end position="224"/>
    </location>
</feature>
<dbReference type="RefSeq" id="WP_349215182.1">
    <property type="nucleotide sequence ID" value="NZ_JBBMFA010000066.1"/>
</dbReference>
<dbReference type="PANTHER" id="PTHR36111">
    <property type="entry name" value="INNER MEMBRANE PROTEIN-RELATED"/>
    <property type="match status" value="1"/>
</dbReference>
<keyword evidence="1" id="KW-0472">Membrane</keyword>
<feature type="transmembrane region" description="Helical" evidence="1">
    <location>
        <begin position="97"/>
        <end position="120"/>
    </location>
</feature>
<comment type="caution">
    <text evidence="2">The sequence shown here is derived from an EMBL/GenBank/DDBJ whole genome shotgun (WGS) entry which is preliminary data.</text>
</comment>
<feature type="transmembrane region" description="Helical" evidence="1">
    <location>
        <begin position="177"/>
        <end position="197"/>
    </location>
</feature>
<keyword evidence="1" id="KW-0812">Transmembrane</keyword>
<protein>
    <submittedName>
        <fullName evidence="2">DUF554 family protein</fullName>
    </submittedName>
</protein>
<proteinExistence type="predicted"/>
<dbReference type="Pfam" id="PF04474">
    <property type="entry name" value="DUF554"/>
    <property type="match status" value="1"/>
</dbReference>
<evidence type="ECO:0000256" key="1">
    <source>
        <dbReference type="SAM" id="Phobius"/>
    </source>
</evidence>
<evidence type="ECO:0000313" key="2">
    <source>
        <dbReference type="EMBL" id="MEQ2519748.1"/>
    </source>
</evidence>